<accession>A0A2K9NA86</accession>
<feature type="chain" id="PRO_5014603760" description="DUF4810 domain-containing protein" evidence="1">
    <location>
        <begin position="20"/>
        <end position="121"/>
    </location>
</feature>
<evidence type="ECO:0008006" key="4">
    <source>
        <dbReference type="Google" id="ProtNLM"/>
    </source>
</evidence>
<keyword evidence="3" id="KW-1185">Reference proteome</keyword>
<dbReference type="RefSeq" id="WP_102111754.1">
    <property type="nucleotide sequence ID" value="NZ_BMGN01000020.1"/>
</dbReference>
<dbReference type="PIRSF" id="PIRSF020555">
    <property type="entry name" value="UCP020555"/>
    <property type="match status" value="1"/>
</dbReference>
<reference evidence="2 3" key="1">
    <citation type="submission" date="2017-12" db="EMBL/GenBank/DDBJ databases">
        <title>Genomes of bacteria within cyanobacterial aggregates.</title>
        <authorList>
            <person name="Cai H."/>
        </authorList>
    </citation>
    <scope>NUCLEOTIDE SEQUENCE [LARGE SCALE GENOMIC DNA]</scope>
    <source>
        <strain evidence="2 3">TH16</strain>
    </source>
</reference>
<dbReference type="Pfam" id="PF16068">
    <property type="entry name" value="DUF4810"/>
    <property type="match status" value="1"/>
</dbReference>
<evidence type="ECO:0000313" key="2">
    <source>
        <dbReference type="EMBL" id="AUN30051.1"/>
    </source>
</evidence>
<evidence type="ECO:0000313" key="3">
    <source>
        <dbReference type="Proteomes" id="UP000234752"/>
    </source>
</evidence>
<dbReference type="Proteomes" id="UP000234752">
    <property type="component" value="Chromosome eg_1"/>
</dbReference>
<protein>
    <recommendedName>
        <fullName evidence="4">DUF4810 domain-containing protein</fullName>
    </recommendedName>
</protein>
<name>A0A2K9NA86_9PROT</name>
<feature type="signal peptide" evidence="1">
    <location>
        <begin position="1"/>
        <end position="19"/>
    </location>
</feature>
<dbReference type="PROSITE" id="PS51257">
    <property type="entry name" value="PROKAR_LIPOPROTEIN"/>
    <property type="match status" value="1"/>
</dbReference>
<gene>
    <name evidence="2" type="ORF">C0V82_07270</name>
</gene>
<keyword evidence="1" id="KW-0732">Signal</keyword>
<dbReference type="KEGG" id="ncb:C0V82_07270"/>
<evidence type="ECO:0000256" key="1">
    <source>
        <dbReference type="SAM" id="SignalP"/>
    </source>
</evidence>
<proteinExistence type="predicted"/>
<dbReference type="EMBL" id="CP025611">
    <property type="protein sequence ID" value="AUN30051.1"/>
    <property type="molecule type" value="Genomic_DNA"/>
</dbReference>
<dbReference type="InterPro" id="IPR014508">
    <property type="entry name" value="UCP020555_TPR-like"/>
</dbReference>
<sequence>MKNRMILAAAMVAALAGCAQPPTGKYMWGNYALTLYDYQQDATKLAQYQEELERLAVTDPKTQKIAPGVFAELGYVRLAKGDVPGAVAMFEREKTAWPESTVFMDKAITAARNGTAAPKTS</sequence>
<dbReference type="OrthoDB" id="9800218at2"/>
<dbReference type="AlphaFoldDB" id="A0A2K9NA86"/>
<organism evidence="2 3">
    <name type="scientific">Niveispirillum cyanobacteriorum</name>
    <dbReference type="NCBI Taxonomy" id="1612173"/>
    <lineage>
        <taxon>Bacteria</taxon>
        <taxon>Pseudomonadati</taxon>
        <taxon>Pseudomonadota</taxon>
        <taxon>Alphaproteobacteria</taxon>
        <taxon>Rhodospirillales</taxon>
        <taxon>Azospirillaceae</taxon>
        <taxon>Niveispirillum</taxon>
    </lineage>
</organism>